<evidence type="ECO:0000313" key="2">
    <source>
        <dbReference type="EMBL" id="MBL7631136.1"/>
    </source>
</evidence>
<dbReference type="RefSeq" id="WP_203002965.1">
    <property type="nucleotide sequence ID" value="NZ_JADWYU010000086.1"/>
</dbReference>
<feature type="region of interest" description="Disordered" evidence="1">
    <location>
        <begin position="54"/>
        <end position="73"/>
    </location>
</feature>
<organism evidence="2 3">
    <name type="scientific">Frankia nepalensis</name>
    <dbReference type="NCBI Taxonomy" id="1836974"/>
    <lineage>
        <taxon>Bacteria</taxon>
        <taxon>Bacillati</taxon>
        <taxon>Actinomycetota</taxon>
        <taxon>Actinomycetes</taxon>
        <taxon>Frankiales</taxon>
        <taxon>Frankiaceae</taxon>
        <taxon>Frankia</taxon>
    </lineage>
</organism>
<accession>A0A937RSI4</accession>
<comment type="caution">
    <text evidence="2">The sequence shown here is derived from an EMBL/GenBank/DDBJ whole genome shotgun (WGS) entry which is preliminary data.</text>
</comment>
<sequence>MRDREDVDWDRWLARFPEPTSDDEIEREIVRLLAEHAWSRKEALTSEIRRHSLTLASPPDDGGGGTPRLALFA</sequence>
<evidence type="ECO:0000256" key="1">
    <source>
        <dbReference type="SAM" id="MobiDB-lite"/>
    </source>
</evidence>
<name>A0A937RSI4_9ACTN</name>
<evidence type="ECO:0000313" key="3">
    <source>
        <dbReference type="Proteomes" id="UP000604475"/>
    </source>
</evidence>
<dbReference type="AlphaFoldDB" id="A0A937RSI4"/>
<reference evidence="2" key="1">
    <citation type="submission" date="2020-12" db="EMBL/GenBank/DDBJ databases">
        <title>Genomic characterization of non-nitrogen-fixing Frankia strains.</title>
        <authorList>
            <person name="Carlos-Shanley C."/>
            <person name="Guerra T."/>
            <person name="Hahn D."/>
        </authorList>
    </citation>
    <scope>NUCLEOTIDE SEQUENCE</scope>
    <source>
        <strain evidence="2">CN6</strain>
    </source>
</reference>
<proteinExistence type="predicted"/>
<protein>
    <submittedName>
        <fullName evidence="2">Uncharacterized protein</fullName>
    </submittedName>
</protein>
<dbReference type="Proteomes" id="UP000604475">
    <property type="component" value="Unassembled WGS sequence"/>
</dbReference>
<keyword evidence="3" id="KW-1185">Reference proteome</keyword>
<gene>
    <name evidence="2" type="ORF">I7412_29055</name>
</gene>
<dbReference type="EMBL" id="JAEACQ010000261">
    <property type="protein sequence ID" value="MBL7631136.1"/>
    <property type="molecule type" value="Genomic_DNA"/>
</dbReference>